<gene>
    <name evidence="1" type="ORF">METZ01_LOCUS200433</name>
</gene>
<dbReference type="AlphaFoldDB" id="A0A382EAZ9"/>
<proteinExistence type="predicted"/>
<organism evidence="1">
    <name type="scientific">marine metagenome</name>
    <dbReference type="NCBI Taxonomy" id="408172"/>
    <lineage>
        <taxon>unclassified sequences</taxon>
        <taxon>metagenomes</taxon>
        <taxon>ecological metagenomes</taxon>
    </lineage>
</organism>
<dbReference type="EMBL" id="UINC01043484">
    <property type="protein sequence ID" value="SVB47579.1"/>
    <property type="molecule type" value="Genomic_DNA"/>
</dbReference>
<name>A0A382EAZ9_9ZZZZ</name>
<evidence type="ECO:0000313" key="1">
    <source>
        <dbReference type="EMBL" id="SVB47579.1"/>
    </source>
</evidence>
<protein>
    <submittedName>
        <fullName evidence="1">Uncharacterized protein</fullName>
    </submittedName>
</protein>
<feature type="non-terminal residue" evidence="1">
    <location>
        <position position="1"/>
    </location>
</feature>
<sequence length="134" mass="14518">VDEFLSSWSAHGVPLCAGRELVERRFLLVGVDIDVEAPSGCSIDALVKQLSSLGAELGLSFIDHSSIWFREAKAVRTVSRSNFKALVEQGVVGPSTSVFDTTLTTIGQAQEDRLERTAEETWHGRAFLGVGVLD</sequence>
<accession>A0A382EAZ9</accession>
<reference evidence="1" key="1">
    <citation type="submission" date="2018-05" db="EMBL/GenBank/DDBJ databases">
        <authorList>
            <person name="Lanie J.A."/>
            <person name="Ng W.-L."/>
            <person name="Kazmierczak K.M."/>
            <person name="Andrzejewski T.M."/>
            <person name="Davidsen T.M."/>
            <person name="Wayne K.J."/>
            <person name="Tettelin H."/>
            <person name="Glass J.I."/>
            <person name="Rusch D."/>
            <person name="Podicherti R."/>
            <person name="Tsui H.-C.T."/>
            <person name="Winkler M.E."/>
        </authorList>
    </citation>
    <scope>NUCLEOTIDE SEQUENCE</scope>
</reference>